<dbReference type="Pfam" id="PF10105">
    <property type="entry name" value="DUF2344"/>
    <property type="match status" value="1"/>
</dbReference>
<feature type="domain" description="DUF2344" evidence="1">
    <location>
        <begin position="1"/>
        <end position="156"/>
    </location>
</feature>
<accession>A0A6J7GN79</accession>
<gene>
    <name evidence="2" type="ORF">UFOPK3495_01505</name>
    <name evidence="3" type="ORF">UFOPK4237_01524</name>
</gene>
<proteinExistence type="predicted"/>
<name>A0A6J7GN79_9ZZZZ</name>
<dbReference type="NCBIfam" id="TIGR03936">
    <property type="entry name" value="sam_1_link_chp"/>
    <property type="match status" value="1"/>
</dbReference>
<evidence type="ECO:0000313" key="3">
    <source>
        <dbReference type="EMBL" id="CAB5042412.1"/>
    </source>
</evidence>
<organism evidence="2">
    <name type="scientific">freshwater metagenome</name>
    <dbReference type="NCBI Taxonomy" id="449393"/>
    <lineage>
        <taxon>unclassified sequences</taxon>
        <taxon>metagenomes</taxon>
        <taxon>ecological metagenomes</taxon>
    </lineage>
</organism>
<sequence length="201" mass="21540">MPIAFSTGFSPHPKVSYNNAAPTGTASEAEYIEIGVTVECDPDRIRLALDEALPPGLDIVDAVVSNSPDFAARLEASVWHLEFPGVTHDQLESAVNAFLVETEVLVERLMKTGIRTFDARSAVLFTKVQPPEPAPQESECAILTLVVRHCTPAVRPDDVLAALRRVADLVPPTPVRVTRLAQGPLAPDGQGVGDPFALDRG</sequence>
<dbReference type="EMBL" id="CAFBPZ010000139">
    <property type="protein sequence ID" value="CAB5042412.1"/>
    <property type="molecule type" value="Genomic_DNA"/>
</dbReference>
<dbReference type="EMBL" id="CAFBMC010000110">
    <property type="protein sequence ID" value="CAB4909751.1"/>
    <property type="molecule type" value="Genomic_DNA"/>
</dbReference>
<dbReference type="AlphaFoldDB" id="A0A6J7GN79"/>
<dbReference type="InterPro" id="IPR018768">
    <property type="entry name" value="DUF2344"/>
</dbReference>
<evidence type="ECO:0000259" key="1">
    <source>
        <dbReference type="Pfam" id="PF10105"/>
    </source>
</evidence>
<evidence type="ECO:0000313" key="2">
    <source>
        <dbReference type="EMBL" id="CAB4909751.1"/>
    </source>
</evidence>
<reference evidence="2" key="1">
    <citation type="submission" date="2020-05" db="EMBL/GenBank/DDBJ databases">
        <authorList>
            <person name="Chiriac C."/>
            <person name="Salcher M."/>
            <person name="Ghai R."/>
            <person name="Kavagutti S V."/>
        </authorList>
    </citation>
    <scope>NUCLEOTIDE SEQUENCE</scope>
</reference>
<protein>
    <submittedName>
        <fullName evidence="2">Unannotated protein</fullName>
    </submittedName>
</protein>